<proteinExistence type="predicted"/>
<dbReference type="AlphaFoldDB" id="A0A3E0HIQ6"/>
<sequence>MSKPVNRPRSVGVLVPTGMLGAGFPPATITRGISLGADVIAVDGGSTDSGPYYLGAGQAKTTEAAVRRDLRLLLHAANDAGIPLVVGSCGTSGTDAGVRWVADIVRTVCVEAGLDVRVAQIFSELRAEQLLPRLHEGRIHPLAPSGPLDAATLQRCEHIVGAMGHEPIVQALHAGADVVLAGRATDTALSAAVPLMRGMPAGPTWHMAKIVECGGQCTTNPRSGGVFARVDETGFTIEPLDPTAACTPTSVAAHMLYETANPNTMREPAGAIEVTDARYIALDDRTVRVEGSRFEPADQHTIKLEGAAITGYETVSFAGIRDPRILGSLDEWAALLIETLTERVATVLGLTAGSWDVDLRLYGHNAVLGDLDPDTATPREVGVMLLVSAREQQIATAISKLANPLLLHLPLPSMHYLPSFALATSPAHTDRGAAYEFVLNHVVDVDSPTELFRTHLTEPAHA</sequence>
<gene>
    <name evidence="2" type="ORF">BCF44_107421</name>
</gene>
<evidence type="ECO:0000259" key="1">
    <source>
        <dbReference type="Pfam" id="PF07287"/>
    </source>
</evidence>
<dbReference type="Proteomes" id="UP000256269">
    <property type="component" value="Unassembled WGS sequence"/>
</dbReference>
<accession>A0A3E0HIQ6</accession>
<dbReference type="OrthoDB" id="3756063at2"/>
<name>A0A3E0HIQ6_9PSEU</name>
<keyword evidence="3" id="KW-1185">Reference proteome</keyword>
<dbReference type="Pfam" id="PF07287">
    <property type="entry name" value="AtuA"/>
    <property type="match status" value="1"/>
</dbReference>
<organism evidence="2 3">
    <name type="scientific">Kutzneria buriramensis</name>
    <dbReference type="NCBI Taxonomy" id="1045776"/>
    <lineage>
        <taxon>Bacteria</taxon>
        <taxon>Bacillati</taxon>
        <taxon>Actinomycetota</taxon>
        <taxon>Actinomycetes</taxon>
        <taxon>Pseudonocardiales</taxon>
        <taxon>Pseudonocardiaceae</taxon>
        <taxon>Kutzneria</taxon>
    </lineage>
</organism>
<dbReference type="InterPro" id="IPR010839">
    <property type="entry name" value="AtuA_N"/>
</dbReference>
<reference evidence="2 3" key="1">
    <citation type="submission" date="2018-08" db="EMBL/GenBank/DDBJ databases">
        <title>Genomic Encyclopedia of Archaeal and Bacterial Type Strains, Phase II (KMG-II): from individual species to whole genera.</title>
        <authorList>
            <person name="Goeker M."/>
        </authorList>
    </citation>
    <scope>NUCLEOTIDE SEQUENCE [LARGE SCALE GENOMIC DNA]</scope>
    <source>
        <strain evidence="2 3">DSM 45791</strain>
    </source>
</reference>
<protein>
    <submittedName>
        <fullName evidence="2">Uncharacterized protein DUF1446</fullName>
    </submittedName>
</protein>
<feature type="domain" description="Acyclic terpene utilisation N-terminal" evidence="1">
    <location>
        <begin position="66"/>
        <end position="407"/>
    </location>
</feature>
<comment type="caution">
    <text evidence="2">The sequence shown here is derived from an EMBL/GenBank/DDBJ whole genome shotgun (WGS) entry which is preliminary data.</text>
</comment>
<dbReference type="EMBL" id="QUNO01000007">
    <property type="protein sequence ID" value="REH46288.1"/>
    <property type="molecule type" value="Genomic_DNA"/>
</dbReference>
<dbReference type="RefSeq" id="WP_116176393.1">
    <property type="nucleotide sequence ID" value="NZ_CP144375.1"/>
</dbReference>
<evidence type="ECO:0000313" key="3">
    <source>
        <dbReference type="Proteomes" id="UP000256269"/>
    </source>
</evidence>
<evidence type="ECO:0000313" key="2">
    <source>
        <dbReference type="EMBL" id="REH46288.1"/>
    </source>
</evidence>